<keyword evidence="1" id="KW-1133">Transmembrane helix</keyword>
<dbReference type="EMBL" id="LBVC01000048">
    <property type="protein sequence ID" value="KKQ77121.1"/>
    <property type="molecule type" value="Genomic_DNA"/>
</dbReference>
<protein>
    <submittedName>
        <fullName evidence="2">Uncharacterized protein</fullName>
    </submittedName>
</protein>
<feature type="transmembrane region" description="Helical" evidence="1">
    <location>
        <begin position="6"/>
        <end position="24"/>
    </location>
</feature>
<evidence type="ECO:0000313" key="2">
    <source>
        <dbReference type="EMBL" id="KKQ77121.1"/>
    </source>
</evidence>
<keyword evidence="1" id="KW-0472">Membrane</keyword>
<evidence type="ECO:0000313" key="3">
    <source>
        <dbReference type="Proteomes" id="UP000034324"/>
    </source>
</evidence>
<feature type="transmembrane region" description="Helical" evidence="1">
    <location>
        <begin position="151"/>
        <end position="170"/>
    </location>
</feature>
<evidence type="ECO:0000256" key="1">
    <source>
        <dbReference type="SAM" id="Phobius"/>
    </source>
</evidence>
<feature type="transmembrane region" description="Helical" evidence="1">
    <location>
        <begin position="60"/>
        <end position="89"/>
    </location>
</feature>
<proteinExistence type="predicted"/>
<keyword evidence="1" id="KW-0812">Transmembrane</keyword>
<dbReference type="Proteomes" id="UP000034324">
    <property type="component" value="Unassembled WGS sequence"/>
</dbReference>
<accession>A0A0G0NJ75</accession>
<name>A0A0G0NJ75_9BACT</name>
<reference evidence="2 3" key="1">
    <citation type="journal article" date="2015" name="Nature">
        <title>rRNA introns, odd ribosomes, and small enigmatic genomes across a large radiation of phyla.</title>
        <authorList>
            <person name="Brown C.T."/>
            <person name="Hug L.A."/>
            <person name="Thomas B.C."/>
            <person name="Sharon I."/>
            <person name="Castelle C.J."/>
            <person name="Singh A."/>
            <person name="Wilkins M.J."/>
            <person name="Williams K.H."/>
            <person name="Banfield J.F."/>
        </authorList>
    </citation>
    <scope>NUCLEOTIDE SEQUENCE [LARGE SCALE GENOMIC DNA]</scope>
</reference>
<sequence length="177" mass="19991">MQDIKTIISITAIILTFIGYIPYLRDTLQGKTTPHVYTWFIWGFVTAIAFGLQVEGGAGVGSWVTIVVAIICFTNTIFFVLSFVALFLWLIAKQPVLSVILTSTIDLLGFAPTVRKSWNKPHSETLFTYELSTLRHGLSILALQQYSIVTWLYPVSWTFANALFSLILIIRRKQVNK</sequence>
<comment type="caution">
    <text evidence="2">The sequence shown here is derived from an EMBL/GenBank/DDBJ whole genome shotgun (WGS) entry which is preliminary data.</text>
</comment>
<dbReference type="AlphaFoldDB" id="A0A0G0NJ75"/>
<feature type="transmembrane region" description="Helical" evidence="1">
    <location>
        <begin position="36"/>
        <end position="54"/>
    </location>
</feature>
<gene>
    <name evidence="2" type="ORF">US99_C0048G0007</name>
</gene>
<organism evidence="2 3">
    <name type="scientific">Candidatus Daviesbacteria bacterium GW2011_GWF2_38_6</name>
    <dbReference type="NCBI Taxonomy" id="1618432"/>
    <lineage>
        <taxon>Bacteria</taxon>
        <taxon>Candidatus Daviesiibacteriota</taxon>
    </lineage>
</organism>